<keyword evidence="8" id="KW-0625">Polysaccharide transport</keyword>
<dbReference type="Gene3D" id="3.10.560.10">
    <property type="entry name" value="Outer membrane lipoprotein wza domain like"/>
    <property type="match status" value="2"/>
</dbReference>
<evidence type="ECO:0000256" key="13">
    <source>
        <dbReference type="ARBA" id="ARBA00023237"/>
    </source>
</evidence>
<reference evidence="18" key="1">
    <citation type="submission" date="2022-08" db="EMBL/GenBank/DDBJ databases">
        <authorList>
            <person name="Volokhov D.V."/>
            <person name="Furtak V.A."/>
            <person name="Zagorodnyaya T.A."/>
        </authorList>
    </citation>
    <scope>NUCLEOTIDE SEQUENCE</scope>
    <source>
        <strain evidence="18">CSL10203-ORH2</strain>
    </source>
</reference>
<keyword evidence="4" id="KW-1134">Transmembrane beta strand</keyword>
<keyword evidence="19" id="KW-1185">Reference proteome</keyword>
<evidence type="ECO:0000259" key="17">
    <source>
        <dbReference type="Pfam" id="PF22461"/>
    </source>
</evidence>
<accession>A0ABT2FD37</accession>
<evidence type="ECO:0000256" key="11">
    <source>
        <dbReference type="ARBA" id="ARBA00023136"/>
    </source>
</evidence>
<dbReference type="NCBIfam" id="NF011658">
    <property type="entry name" value="PRK15078.1"/>
    <property type="match status" value="1"/>
</dbReference>
<evidence type="ECO:0000259" key="16">
    <source>
        <dbReference type="Pfam" id="PF18412"/>
    </source>
</evidence>
<dbReference type="InterPro" id="IPR040716">
    <property type="entry name" value="Wza_C"/>
</dbReference>
<gene>
    <name evidence="18" type="ORF">NXS09_07035</name>
</gene>
<evidence type="ECO:0000256" key="14">
    <source>
        <dbReference type="ARBA" id="ARBA00023288"/>
    </source>
</evidence>
<comment type="subcellular location">
    <subcellularLocation>
        <location evidence="1">Cell outer membrane</location>
        <topology evidence="1">Multi-pass membrane protein</topology>
    </subcellularLocation>
</comment>
<evidence type="ECO:0000313" key="19">
    <source>
        <dbReference type="Proteomes" id="UP001166947"/>
    </source>
</evidence>
<dbReference type="Pfam" id="PF22461">
    <property type="entry name" value="SLBB_2"/>
    <property type="match status" value="2"/>
</dbReference>
<dbReference type="EMBL" id="JANUXW010000005">
    <property type="protein sequence ID" value="MCS4534053.1"/>
    <property type="molecule type" value="Genomic_DNA"/>
</dbReference>
<evidence type="ECO:0000256" key="5">
    <source>
        <dbReference type="ARBA" id="ARBA00022597"/>
    </source>
</evidence>
<keyword evidence="9" id="KW-0406">Ion transport</keyword>
<organism evidence="18 19">
    <name type="scientific">Neisseria montereyensis</name>
    <dbReference type="NCBI Taxonomy" id="2973938"/>
    <lineage>
        <taxon>Bacteria</taxon>
        <taxon>Pseudomonadati</taxon>
        <taxon>Pseudomonadota</taxon>
        <taxon>Betaproteobacteria</taxon>
        <taxon>Neisseriales</taxon>
        <taxon>Neisseriaceae</taxon>
        <taxon>Neisseria</taxon>
    </lineage>
</organism>
<dbReference type="Proteomes" id="UP001166947">
    <property type="component" value="Unassembled WGS sequence"/>
</dbReference>
<feature type="domain" description="SLBB" evidence="17">
    <location>
        <begin position="174"/>
        <end position="252"/>
    </location>
</feature>
<keyword evidence="12" id="KW-0564">Palmitate</keyword>
<dbReference type="InterPro" id="IPR049712">
    <property type="entry name" value="Poly_export"/>
</dbReference>
<keyword evidence="11" id="KW-0472">Membrane</keyword>
<dbReference type="Pfam" id="PF18412">
    <property type="entry name" value="Wza_C"/>
    <property type="match status" value="1"/>
</dbReference>
<dbReference type="PANTHER" id="PTHR33619:SF3">
    <property type="entry name" value="POLYSACCHARIDE EXPORT PROTEIN GFCE-RELATED"/>
    <property type="match status" value="1"/>
</dbReference>
<dbReference type="Gene3D" id="1.20.5.70">
    <property type="match status" value="1"/>
</dbReference>
<dbReference type="RefSeq" id="WP_259291879.1">
    <property type="nucleotide sequence ID" value="NZ_JANUXW010000005.1"/>
</dbReference>
<dbReference type="PROSITE" id="PS51257">
    <property type="entry name" value="PROKAR_LIPOPROTEIN"/>
    <property type="match status" value="1"/>
</dbReference>
<sequence length="374" mass="40973">MKKCSIISFSLLAFTAGCTVIPGSGLPTRNKTVVYENGTESDDTLDSRINLYPITLNLIERMEKPLPTALSNPALDRQKAGYRYRIGSGDVLNIVVWNHPDLNTPAQIAYNPESKQVANGAWVDESGYLDYPLVGRVLARGKTLSELQNILTTRLKRYIKNPQVSVNVAEFRSQRVSVSGAVGKPGQLPITNVPLTLLDAIDQAGGAENNADTRNIKWTQNGIERTISLQDIRQYGDLSQNLLLSGGDVIYVPTIENSRVYMMGEVGRQTALNMGNYGLTLTQALGQVGGISQLTSNASGVFIIRNAPDDLQKPIHIYQLNLKDASAYALANRFHLQAEDVVYVTAAPVARWNRVVSQLTNSITNINSIDDTLR</sequence>
<keyword evidence="10" id="KW-0626">Porin</keyword>
<keyword evidence="13" id="KW-0998">Cell outer membrane</keyword>
<evidence type="ECO:0000256" key="12">
    <source>
        <dbReference type="ARBA" id="ARBA00023139"/>
    </source>
</evidence>
<evidence type="ECO:0000256" key="3">
    <source>
        <dbReference type="ARBA" id="ARBA00022448"/>
    </source>
</evidence>
<keyword evidence="7" id="KW-0732">Signal</keyword>
<protein>
    <submittedName>
        <fullName evidence="18">Polysaccharide export protein</fullName>
    </submittedName>
</protein>
<evidence type="ECO:0000256" key="8">
    <source>
        <dbReference type="ARBA" id="ARBA00023047"/>
    </source>
</evidence>
<keyword evidence="6" id="KW-0812">Transmembrane</keyword>
<comment type="similarity">
    <text evidence="2">Belongs to the BexD/CtrA/VexA family.</text>
</comment>
<dbReference type="Pfam" id="PF02563">
    <property type="entry name" value="Poly_export"/>
    <property type="match status" value="1"/>
</dbReference>
<keyword evidence="14" id="KW-0449">Lipoprotein</keyword>
<evidence type="ECO:0000256" key="4">
    <source>
        <dbReference type="ARBA" id="ARBA00022452"/>
    </source>
</evidence>
<dbReference type="InterPro" id="IPR003715">
    <property type="entry name" value="Poly_export_N"/>
</dbReference>
<feature type="domain" description="Outer-membrane lipoprotein Wza C-terminal" evidence="16">
    <location>
        <begin position="347"/>
        <end position="368"/>
    </location>
</feature>
<evidence type="ECO:0000256" key="9">
    <source>
        <dbReference type="ARBA" id="ARBA00023065"/>
    </source>
</evidence>
<evidence type="ECO:0000256" key="7">
    <source>
        <dbReference type="ARBA" id="ARBA00022729"/>
    </source>
</evidence>
<evidence type="ECO:0000256" key="2">
    <source>
        <dbReference type="ARBA" id="ARBA00009450"/>
    </source>
</evidence>
<comment type="caution">
    <text evidence="18">The sequence shown here is derived from an EMBL/GenBank/DDBJ whole genome shotgun (WGS) entry which is preliminary data.</text>
</comment>
<evidence type="ECO:0000256" key="1">
    <source>
        <dbReference type="ARBA" id="ARBA00004571"/>
    </source>
</evidence>
<name>A0ABT2FD37_9NEIS</name>
<dbReference type="PANTHER" id="PTHR33619">
    <property type="entry name" value="POLYSACCHARIDE EXPORT PROTEIN GFCE-RELATED"/>
    <property type="match status" value="1"/>
</dbReference>
<evidence type="ECO:0000259" key="15">
    <source>
        <dbReference type="Pfam" id="PF02563"/>
    </source>
</evidence>
<keyword evidence="5" id="KW-0762">Sugar transport</keyword>
<evidence type="ECO:0000256" key="6">
    <source>
        <dbReference type="ARBA" id="ARBA00022692"/>
    </source>
</evidence>
<evidence type="ECO:0000313" key="18">
    <source>
        <dbReference type="EMBL" id="MCS4534053.1"/>
    </source>
</evidence>
<dbReference type="Gene3D" id="3.30.1950.10">
    <property type="entry name" value="wza like domain"/>
    <property type="match status" value="1"/>
</dbReference>
<evidence type="ECO:0000256" key="10">
    <source>
        <dbReference type="ARBA" id="ARBA00023114"/>
    </source>
</evidence>
<proteinExistence type="inferred from homology"/>
<keyword evidence="3" id="KW-0813">Transport</keyword>
<dbReference type="InterPro" id="IPR054765">
    <property type="entry name" value="SLBB_dom"/>
</dbReference>
<reference evidence="18" key="2">
    <citation type="journal article" date="2023" name="Curr. Microbiol.">
        <title>Neisseria montereyensis sp. nov., Isolated from Oropharynx of California Sea Lion (Zalophus californianus): Genomic, Phylogenetic, and Phenotypic Study.</title>
        <authorList>
            <person name="Volokhov D.V."/>
            <person name="Zagorodnyaya T.A."/>
            <person name="Furtak V.A."/>
            <person name="Nattanmai G."/>
            <person name="Randall L."/>
            <person name="Jose S."/>
            <person name="Gao Y."/>
            <person name="Gulland F.M."/>
            <person name="Eisenberg T."/>
            <person name="Delmonte P."/>
            <person name="Blom J."/>
            <person name="Mitchell K.K."/>
        </authorList>
    </citation>
    <scope>NUCLEOTIDE SEQUENCE</scope>
    <source>
        <strain evidence="18">CSL10203-ORH2</strain>
    </source>
</reference>
<feature type="domain" description="SLBB" evidence="17">
    <location>
        <begin position="259"/>
        <end position="344"/>
    </location>
</feature>
<feature type="domain" description="Polysaccharide export protein N-terminal" evidence="15">
    <location>
        <begin position="80"/>
        <end position="168"/>
    </location>
</feature>